<keyword evidence="3" id="KW-1185">Reference proteome</keyword>
<feature type="region of interest" description="Disordered" evidence="1">
    <location>
        <begin position="1"/>
        <end position="38"/>
    </location>
</feature>
<evidence type="ECO:0000313" key="3">
    <source>
        <dbReference type="Proteomes" id="UP000887458"/>
    </source>
</evidence>
<protein>
    <submittedName>
        <fullName evidence="2">Uncharacterized protein</fullName>
    </submittedName>
</protein>
<accession>A0ABQ8JJI6</accession>
<dbReference type="Proteomes" id="UP000887458">
    <property type="component" value="Unassembled WGS sequence"/>
</dbReference>
<gene>
    <name evidence="2" type="ORF">DERP_003448</name>
</gene>
<evidence type="ECO:0000256" key="1">
    <source>
        <dbReference type="SAM" id="MobiDB-lite"/>
    </source>
</evidence>
<feature type="compositionally biased region" description="Polar residues" evidence="1">
    <location>
        <begin position="16"/>
        <end position="38"/>
    </location>
</feature>
<dbReference type="EMBL" id="NJHN03000036">
    <property type="protein sequence ID" value="KAH9422767.1"/>
    <property type="molecule type" value="Genomic_DNA"/>
</dbReference>
<reference evidence="2 3" key="2">
    <citation type="journal article" date="2022" name="Mol. Biol. Evol.">
        <title>Comparative Genomics Reveals Insights into the Divergent Evolution of Astigmatic Mites and Household Pest Adaptations.</title>
        <authorList>
            <person name="Xiong Q."/>
            <person name="Wan A.T."/>
            <person name="Liu X."/>
            <person name="Fung C.S."/>
            <person name="Xiao X."/>
            <person name="Malainual N."/>
            <person name="Hou J."/>
            <person name="Wang L."/>
            <person name="Wang M."/>
            <person name="Yang K.Y."/>
            <person name="Cui Y."/>
            <person name="Leung E.L."/>
            <person name="Nong W."/>
            <person name="Shin S.K."/>
            <person name="Au S.W."/>
            <person name="Jeong K.Y."/>
            <person name="Chew F.T."/>
            <person name="Hui J.H."/>
            <person name="Leung T.F."/>
            <person name="Tungtrongchitr A."/>
            <person name="Zhong N."/>
            <person name="Liu Z."/>
            <person name="Tsui S.K."/>
        </authorList>
    </citation>
    <scope>NUCLEOTIDE SEQUENCE [LARGE SCALE GENOMIC DNA]</scope>
    <source>
        <strain evidence="2">Derp</strain>
    </source>
</reference>
<sequence>MADVWSKFDSSKMMVSKQNGEQNSNNMTNRPTNRSSSLLHWPETGLELEIVISYSSVVYLNS</sequence>
<reference evidence="2 3" key="1">
    <citation type="journal article" date="2018" name="J. Allergy Clin. Immunol.">
        <title>High-quality assembly of Dermatophagoides pteronyssinus genome and transcriptome reveals a wide range of novel allergens.</title>
        <authorList>
            <person name="Liu X.Y."/>
            <person name="Yang K.Y."/>
            <person name="Wang M.Q."/>
            <person name="Kwok J.S."/>
            <person name="Zeng X."/>
            <person name="Yang Z."/>
            <person name="Xiao X.J."/>
            <person name="Lau C.P."/>
            <person name="Li Y."/>
            <person name="Huang Z.M."/>
            <person name="Ba J.G."/>
            <person name="Yim A.K."/>
            <person name="Ouyang C.Y."/>
            <person name="Ngai S.M."/>
            <person name="Chan T.F."/>
            <person name="Leung E.L."/>
            <person name="Liu L."/>
            <person name="Liu Z.G."/>
            <person name="Tsui S.K."/>
        </authorList>
    </citation>
    <scope>NUCLEOTIDE SEQUENCE [LARGE SCALE GENOMIC DNA]</scope>
    <source>
        <strain evidence="2">Derp</strain>
    </source>
</reference>
<comment type="caution">
    <text evidence="2">The sequence shown here is derived from an EMBL/GenBank/DDBJ whole genome shotgun (WGS) entry which is preliminary data.</text>
</comment>
<name>A0ABQ8JJI6_DERPT</name>
<proteinExistence type="predicted"/>
<evidence type="ECO:0000313" key="2">
    <source>
        <dbReference type="EMBL" id="KAH9422767.1"/>
    </source>
</evidence>
<organism evidence="2 3">
    <name type="scientific">Dermatophagoides pteronyssinus</name>
    <name type="common">European house dust mite</name>
    <dbReference type="NCBI Taxonomy" id="6956"/>
    <lineage>
        <taxon>Eukaryota</taxon>
        <taxon>Metazoa</taxon>
        <taxon>Ecdysozoa</taxon>
        <taxon>Arthropoda</taxon>
        <taxon>Chelicerata</taxon>
        <taxon>Arachnida</taxon>
        <taxon>Acari</taxon>
        <taxon>Acariformes</taxon>
        <taxon>Sarcoptiformes</taxon>
        <taxon>Astigmata</taxon>
        <taxon>Psoroptidia</taxon>
        <taxon>Analgoidea</taxon>
        <taxon>Pyroglyphidae</taxon>
        <taxon>Dermatophagoidinae</taxon>
        <taxon>Dermatophagoides</taxon>
    </lineage>
</organism>